<keyword evidence="4" id="KW-1185">Reference proteome</keyword>
<dbReference type="Proteomes" id="UP000751614">
    <property type="component" value="Unassembled WGS sequence"/>
</dbReference>
<sequence length="507" mass="56628">MNGIKGYLLIILSLLPHICLAQASNKLMLYRKDFKNISGNNTVSVTSYEKDGNHVVYAGGAGNIDVYSLNKNGKLNPISSHELYKNKGPARGMVADNINGTDFLFVANKFGNVIEVFTILDNGSLERAYMIEDTDEMHLGVAITLQVVHMKQSSYLFVGGLEETPGLSCFKIHNDGKLTHVQSVKDNDKIHTDGIIGMFTHKINGKTFLYTGGFQDNGISSFRVYENGKFKNINNISDNTTDRYLTGAYPVTGVKLGGNYYVIVGHRHHKYYTRSGFIKRPDFVYHGDGVSVFKVNNKGALAPHSILLDDESTKLSGQTRIEIVHVKNNEAVLAVGTRDDTSIQLCRLDENGILTPINYLETGFPIYYGLRSHKIAGEDFLIAGSNSFDLKKLVTYKISPKINRNGKVLRHIVNLKYKADATEQQINVAIKAFENLKNEIPEIAKMEWGLNDSEEGHSNGFTHGFTLTFSDEHAREVYLFHKAHLDLVSKVGPIIEDVFVMDYWTDN</sequence>
<gene>
    <name evidence="3" type="ORF">FGG15_07280</name>
</gene>
<name>A0ABY2WQX4_9FLAO</name>
<dbReference type="InterPro" id="IPR011008">
    <property type="entry name" value="Dimeric_a/b-barrel"/>
</dbReference>
<dbReference type="InterPro" id="IPR044662">
    <property type="entry name" value="HS1/DABB1-like"/>
</dbReference>
<feature type="domain" description="Stress-response A/B barrel" evidence="2">
    <location>
        <begin position="409"/>
        <end position="503"/>
    </location>
</feature>
<comment type="caution">
    <text evidence="3">The sequence shown here is derived from an EMBL/GenBank/DDBJ whole genome shotgun (WGS) entry which is preliminary data.</text>
</comment>
<dbReference type="InterPro" id="IPR015943">
    <property type="entry name" value="WD40/YVTN_repeat-like_dom_sf"/>
</dbReference>
<reference evidence="3 4" key="1">
    <citation type="submission" date="2019-05" db="EMBL/GenBank/DDBJ databases">
        <title>Flagellimonas sp. AsT0115, sp. nov., isolated from a marine red algae, Asparagopsis taxiformis.</title>
        <authorList>
            <person name="Kim J."/>
            <person name="Jeong S.E."/>
            <person name="Jeon C.O."/>
        </authorList>
    </citation>
    <scope>NUCLEOTIDE SEQUENCE [LARGE SCALE GENOMIC DNA]</scope>
    <source>
        <strain evidence="3 4">AsT0115</strain>
    </source>
</reference>
<dbReference type="PANTHER" id="PTHR33178:SF10">
    <property type="entry name" value="STRESS-RESPONSE A_B BARREL DOMAIN-CONTAINING PROTEIN"/>
    <property type="match status" value="1"/>
</dbReference>
<protein>
    <submittedName>
        <fullName evidence="3">Dabb family protein</fullName>
    </submittedName>
</protein>
<dbReference type="SUPFAM" id="SSF54909">
    <property type="entry name" value="Dimeric alpha+beta barrel"/>
    <property type="match status" value="1"/>
</dbReference>
<dbReference type="Gene3D" id="2.130.10.10">
    <property type="entry name" value="YVTN repeat-like/Quinoprotein amine dehydrogenase"/>
    <property type="match status" value="1"/>
</dbReference>
<dbReference type="SUPFAM" id="SSF75011">
    <property type="entry name" value="3-carboxy-cis,cis-mucoante lactonizing enzyme"/>
    <property type="match status" value="1"/>
</dbReference>
<dbReference type="SMART" id="SM00886">
    <property type="entry name" value="Dabb"/>
    <property type="match status" value="1"/>
</dbReference>
<dbReference type="EMBL" id="VCNI01000001">
    <property type="protein sequence ID" value="TMU57338.1"/>
    <property type="molecule type" value="Genomic_DNA"/>
</dbReference>
<dbReference type="Pfam" id="PF07876">
    <property type="entry name" value="Dabb"/>
    <property type="match status" value="1"/>
</dbReference>
<dbReference type="Gene3D" id="3.30.70.100">
    <property type="match status" value="1"/>
</dbReference>
<evidence type="ECO:0000259" key="2">
    <source>
        <dbReference type="PROSITE" id="PS51502"/>
    </source>
</evidence>
<dbReference type="PROSITE" id="PS51502">
    <property type="entry name" value="S_R_A_B_BARREL"/>
    <property type="match status" value="1"/>
</dbReference>
<accession>A0ABY2WQX4</accession>
<comment type="subunit">
    <text evidence="1">Homodimer.</text>
</comment>
<dbReference type="PANTHER" id="PTHR33178">
    <property type="match status" value="1"/>
</dbReference>
<dbReference type="RefSeq" id="WP_138834723.1">
    <property type="nucleotide sequence ID" value="NZ_VCNI01000001.1"/>
</dbReference>
<evidence type="ECO:0000313" key="3">
    <source>
        <dbReference type="EMBL" id="TMU57338.1"/>
    </source>
</evidence>
<evidence type="ECO:0000313" key="4">
    <source>
        <dbReference type="Proteomes" id="UP000751614"/>
    </source>
</evidence>
<dbReference type="InterPro" id="IPR013097">
    <property type="entry name" value="Dabb"/>
</dbReference>
<evidence type="ECO:0000256" key="1">
    <source>
        <dbReference type="ARBA" id="ARBA00011738"/>
    </source>
</evidence>
<organism evidence="3 4">
    <name type="scientific">Flagellimonas algicola</name>
    <dbReference type="NCBI Taxonomy" id="2583815"/>
    <lineage>
        <taxon>Bacteria</taxon>
        <taxon>Pseudomonadati</taxon>
        <taxon>Bacteroidota</taxon>
        <taxon>Flavobacteriia</taxon>
        <taxon>Flavobacteriales</taxon>
        <taxon>Flavobacteriaceae</taxon>
        <taxon>Flagellimonas</taxon>
    </lineage>
</organism>
<proteinExistence type="predicted"/>